<feature type="transmembrane region" description="Helical" evidence="1">
    <location>
        <begin position="184"/>
        <end position="202"/>
    </location>
</feature>
<feature type="transmembrane region" description="Helical" evidence="1">
    <location>
        <begin position="284"/>
        <end position="309"/>
    </location>
</feature>
<feature type="transmembrane region" description="Helical" evidence="1">
    <location>
        <begin position="321"/>
        <end position="340"/>
    </location>
</feature>
<feature type="transmembrane region" description="Helical" evidence="1">
    <location>
        <begin position="21"/>
        <end position="38"/>
    </location>
</feature>
<evidence type="ECO:0000256" key="1">
    <source>
        <dbReference type="SAM" id="Phobius"/>
    </source>
</evidence>
<evidence type="ECO:0000313" key="2">
    <source>
        <dbReference type="EMBL" id="AXK41937.1"/>
    </source>
</evidence>
<keyword evidence="1" id="KW-0812">Transmembrane</keyword>
<keyword evidence="1" id="KW-0472">Membrane</keyword>
<dbReference type="KEGG" id="err:DVR09_05925"/>
<sequence>MNDTIEDHAPETHSDWPLRPWALAALLGLAGLGIHLIGEWGSDSWVPWRAALSAAVAFGALAFAFTLDRDRWKQPLAFAAIVALVMAGIAWRVASAGDHHADEPFWLAAGVVAIALALPLFQAGFHRLRWRTPYRQTHFHVWADAISAGGAVAFTGLSWLLLILLSTLFSAIEIDLLKDLVNEGWFGWTFSGAAFGAALGVLRNQLKIIGTLQSVVMLVFSIIAVPLAIALAIFIVAVLASGISVLWNATESPTPLLLSVAVASFILVNAVVRNGDAEASENRILRWAALVLALAILPLALLAAISTGTRISEYGLSPERLWGIVAVAVAVAYGLAYFVAPIRGGLTGWMERVRSANMHLAVGTCAIAFILALPLFDFGAISARNQVARLEAGKVAVDKFDFDALRWDFGDAGREVLEALASDDNAEIARLAAKARARDKRVYRPQRDHNRDQRLANLRFGFDAPDLREDVTDLVRVAVWHCNKPCVALDLGEDDDGRRRIALVENGNVQWEVLPAEGAPEPAHMIENPQPEQNADSQVEIREWSGRRIYIDGKPAGTPFE</sequence>
<reference evidence="3" key="1">
    <citation type="submission" date="2018-07" db="EMBL/GenBank/DDBJ databases">
        <title>Genome sequence of Erythrobacter strain YH-07, an antagonistic bacterium isolated from Yellow Sea.</title>
        <authorList>
            <person name="Tang T."/>
            <person name="Liu Q."/>
            <person name="Sun X."/>
        </authorList>
    </citation>
    <scope>NUCLEOTIDE SEQUENCE [LARGE SCALE GENOMIC DNA]</scope>
    <source>
        <strain evidence="3">YH-07</strain>
    </source>
</reference>
<feature type="transmembrane region" description="Helical" evidence="1">
    <location>
        <begin position="105"/>
        <end position="125"/>
    </location>
</feature>
<keyword evidence="3" id="KW-1185">Reference proteome</keyword>
<dbReference type="AlphaFoldDB" id="A0A345YDD5"/>
<dbReference type="OrthoDB" id="7402611at2"/>
<feature type="transmembrane region" description="Helical" evidence="1">
    <location>
        <begin position="50"/>
        <end position="67"/>
    </location>
</feature>
<dbReference type="EMBL" id="CP031357">
    <property type="protein sequence ID" value="AXK41937.1"/>
    <property type="molecule type" value="Genomic_DNA"/>
</dbReference>
<name>A0A345YDD5_9SPHN</name>
<accession>A0A345YDD5</accession>
<feature type="transmembrane region" description="Helical" evidence="1">
    <location>
        <begin position="76"/>
        <end position="93"/>
    </location>
</feature>
<feature type="transmembrane region" description="Helical" evidence="1">
    <location>
        <begin position="146"/>
        <end position="172"/>
    </location>
</feature>
<proteinExistence type="predicted"/>
<dbReference type="Pfam" id="PF13687">
    <property type="entry name" value="DUF4153"/>
    <property type="match status" value="1"/>
</dbReference>
<gene>
    <name evidence="2" type="ORF">DVR09_05925</name>
</gene>
<dbReference type="RefSeq" id="WP_115416123.1">
    <property type="nucleotide sequence ID" value="NZ_CP031357.1"/>
</dbReference>
<feature type="transmembrane region" description="Helical" evidence="1">
    <location>
        <begin position="253"/>
        <end position="272"/>
    </location>
</feature>
<dbReference type="InterPro" id="IPR025291">
    <property type="entry name" value="DUF4153"/>
</dbReference>
<organism evidence="2 3">
    <name type="scientific">Erythrobacter aureus</name>
    <dbReference type="NCBI Taxonomy" id="2182384"/>
    <lineage>
        <taxon>Bacteria</taxon>
        <taxon>Pseudomonadati</taxon>
        <taxon>Pseudomonadota</taxon>
        <taxon>Alphaproteobacteria</taxon>
        <taxon>Sphingomonadales</taxon>
        <taxon>Erythrobacteraceae</taxon>
        <taxon>Erythrobacter/Porphyrobacter group</taxon>
        <taxon>Erythrobacter</taxon>
    </lineage>
</organism>
<keyword evidence="1" id="KW-1133">Transmembrane helix</keyword>
<evidence type="ECO:0000313" key="3">
    <source>
        <dbReference type="Proteomes" id="UP000254508"/>
    </source>
</evidence>
<feature type="transmembrane region" description="Helical" evidence="1">
    <location>
        <begin position="214"/>
        <end position="247"/>
    </location>
</feature>
<dbReference type="Proteomes" id="UP000254508">
    <property type="component" value="Chromosome"/>
</dbReference>
<feature type="transmembrane region" description="Helical" evidence="1">
    <location>
        <begin position="360"/>
        <end position="381"/>
    </location>
</feature>
<protein>
    <submittedName>
        <fullName evidence="2">DUF4153 domain-containing protein</fullName>
    </submittedName>
</protein>